<dbReference type="InterPro" id="IPR018465">
    <property type="entry name" value="Scm3/HJURP"/>
</dbReference>
<feature type="compositionally biased region" description="Acidic residues" evidence="1">
    <location>
        <begin position="644"/>
        <end position="655"/>
    </location>
</feature>
<feature type="region of interest" description="Disordered" evidence="1">
    <location>
        <begin position="423"/>
        <end position="800"/>
    </location>
</feature>
<dbReference type="GO" id="GO:0042393">
    <property type="term" value="F:histone binding"/>
    <property type="evidence" value="ECO:0007669"/>
    <property type="project" value="InterPro"/>
</dbReference>
<accession>A0A9P9WCI5</accession>
<evidence type="ECO:0000313" key="3">
    <source>
        <dbReference type="Proteomes" id="UP000829685"/>
    </source>
</evidence>
<feature type="compositionally biased region" description="Polar residues" evidence="1">
    <location>
        <begin position="548"/>
        <end position="558"/>
    </location>
</feature>
<feature type="region of interest" description="Disordered" evidence="1">
    <location>
        <begin position="232"/>
        <end position="404"/>
    </location>
</feature>
<feature type="region of interest" description="Disordered" evidence="1">
    <location>
        <begin position="882"/>
        <end position="926"/>
    </location>
</feature>
<feature type="compositionally biased region" description="Acidic residues" evidence="1">
    <location>
        <begin position="606"/>
        <end position="617"/>
    </location>
</feature>
<evidence type="ECO:0000256" key="1">
    <source>
        <dbReference type="SAM" id="MobiDB-lite"/>
    </source>
</evidence>
<dbReference type="PANTHER" id="PTHR15992:SF5">
    <property type="entry name" value="HOLLIDAY JUNCTION RECOGNITION PROTEIN"/>
    <property type="match status" value="1"/>
</dbReference>
<evidence type="ECO:0008006" key="4">
    <source>
        <dbReference type="Google" id="ProtNLM"/>
    </source>
</evidence>
<gene>
    <name evidence="2" type="ORF">JX265_011349</name>
</gene>
<feature type="compositionally biased region" description="Polar residues" evidence="1">
    <location>
        <begin position="703"/>
        <end position="727"/>
    </location>
</feature>
<dbReference type="GO" id="GO:0005634">
    <property type="term" value="C:nucleus"/>
    <property type="evidence" value="ECO:0007669"/>
    <property type="project" value="InterPro"/>
</dbReference>
<feature type="compositionally biased region" description="Low complexity" evidence="1">
    <location>
        <begin position="760"/>
        <end position="775"/>
    </location>
</feature>
<dbReference type="Proteomes" id="UP000829685">
    <property type="component" value="Unassembled WGS sequence"/>
</dbReference>
<reference evidence="2" key="1">
    <citation type="submission" date="2021-03" db="EMBL/GenBank/DDBJ databases">
        <title>Revisited historic fungal species revealed as producer of novel bioactive compounds through whole genome sequencing and comparative genomics.</title>
        <authorList>
            <person name="Vignolle G.A."/>
            <person name="Hochenegger N."/>
            <person name="Mach R.L."/>
            <person name="Mach-Aigner A.R."/>
            <person name="Javad Rahimi M."/>
            <person name="Salim K.A."/>
            <person name="Chan C.M."/>
            <person name="Lim L.B.L."/>
            <person name="Cai F."/>
            <person name="Druzhinina I.S."/>
            <person name="U'Ren J.M."/>
            <person name="Derntl C."/>
        </authorList>
    </citation>
    <scope>NUCLEOTIDE SEQUENCE</scope>
    <source>
        <strain evidence="2">TUCIM 5799</strain>
    </source>
</reference>
<feature type="compositionally biased region" description="Low complexity" evidence="1">
    <location>
        <begin position="294"/>
        <end position="308"/>
    </location>
</feature>
<feature type="region of interest" description="Disordered" evidence="1">
    <location>
        <begin position="1"/>
        <end position="26"/>
    </location>
</feature>
<name>A0A9P9WCI5_9PEZI</name>
<dbReference type="AlphaFoldDB" id="A0A9P9WCI5"/>
<dbReference type="EMBL" id="JAFIMR010000041">
    <property type="protein sequence ID" value="KAI1857148.1"/>
    <property type="molecule type" value="Genomic_DNA"/>
</dbReference>
<feature type="compositionally biased region" description="Low complexity" evidence="1">
    <location>
        <begin position="906"/>
        <end position="917"/>
    </location>
</feature>
<feature type="region of interest" description="Disordered" evidence="1">
    <location>
        <begin position="87"/>
        <end position="140"/>
    </location>
</feature>
<feature type="compositionally biased region" description="Polar residues" evidence="1">
    <location>
        <begin position="265"/>
        <end position="284"/>
    </location>
</feature>
<protein>
    <recommendedName>
        <fullName evidence="4">Centromere protein Scm3</fullName>
    </recommendedName>
</protein>
<dbReference type="Gene3D" id="1.10.20.10">
    <property type="entry name" value="Histone, subunit A"/>
    <property type="match status" value="1"/>
</dbReference>
<evidence type="ECO:0000313" key="2">
    <source>
        <dbReference type="EMBL" id="KAI1857148.1"/>
    </source>
</evidence>
<feature type="compositionally biased region" description="Acidic residues" evidence="1">
    <location>
        <begin position="96"/>
        <end position="109"/>
    </location>
</feature>
<organism evidence="2 3">
    <name type="scientific">Neoarthrinium moseri</name>
    <dbReference type="NCBI Taxonomy" id="1658444"/>
    <lineage>
        <taxon>Eukaryota</taxon>
        <taxon>Fungi</taxon>
        <taxon>Dikarya</taxon>
        <taxon>Ascomycota</taxon>
        <taxon>Pezizomycotina</taxon>
        <taxon>Sordariomycetes</taxon>
        <taxon>Xylariomycetidae</taxon>
        <taxon>Amphisphaeriales</taxon>
        <taxon>Apiosporaceae</taxon>
        <taxon>Neoarthrinium</taxon>
    </lineage>
</organism>
<feature type="compositionally biased region" description="Basic and acidic residues" evidence="1">
    <location>
        <begin position="564"/>
        <end position="576"/>
    </location>
</feature>
<feature type="compositionally biased region" description="Polar residues" evidence="1">
    <location>
        <begin position="503"/>
        <end position="527"/>
    </location>
</feature>
<comment type="caution">
    <text evidence="2">The sequence shown here is derived from an EMBL/GenBank/DDBJ whole genome shotgun (WGS) entry which is preliminary data.</text>
</comment>
<dbReference type="GO" id="GO:0046982">
    <property type="term" value="F:protein heterodimerization activity"/>
    <property type="evidence" value="ECO:0007669"/>
    <property type="project" value="InterPro"/>
</dbReference>
<feature type="compositionally biased region" description="Basic and acidic residues" evidence="1">
    <location>
        <begin position="316"/>
        <end position="334"/>
    </location>
</feature>
<feature type="compositionally biased region" description="Basic residues" evidence="1">
    <location>
        <begin position="1"/>
        <end position="10"/>
    </location>
</feature>
<proteinExistence type="predicted"/>
<dbReference type="InterPro" id="IPR009072">
    <property type="entry name" value="Histone-fold"/>
</dbReference>
<feature type="region of interest" description="Disordered" evidence="1">
    <location>
        <begin position="152"/>
        <end position="200"/>
    </location>
</feature>
<feature type="compositionally biased region" description="Acidic residues" evidence="1">
    <location>
        <begin position="235"/>
        <end position="253"/>
    </location>
</feature>
<dbReference type="PANTHER" id="PTHR15992">
    <property type="entry name" value="HOLLIDAY JUNCTION RECOGNITION PROTEIN"/>
    <property type="match status" value="1"/>
</dbReference>
<feature type="compositionally biased region" description="Acidic residues" evidence="1">
    <location>
        <begin position="16"/>
        <end position="26"/>
    </location>
</feature>
<keyword evidence="3" id="KW-1185">Reference proteome</keyword>
<dbReference type="Pfam" id="PF10384">
    <property type="entry name" value="Scm3"/>
    <property type="match status" value="1"/>
</dbReference>
<sequence>MEPPAKRARVGHAPWDDDDEEANDDELSLTATQFEARQDPMYQLDKKRAKSAFKLQSRFEAIFAKYAQDFEGVGDEIDLRTGEVIVDNGHLKSLQDDEDKPEDEDDRDQDEPRKPLGRPARPSLRPSIPARPSLYGGHSLLQDGWQRSQAFNTDAISGPVDPAWQTPELSTAPLQSYPGLGNRGPGYPSQPYPGLSSLFGGQSLDPFDHFKHEPYRRFATAKDVTPKSLLVHVTDEDDDENEWEDQDEEEDEILMGLSSEDRVHNLQTRTVKQLMANPSATSHPPATAKTLDVTGSRAAAGATSTPKRGPGRPRKKPDVSSEIPEHPVPEHLESDLGAGSSTTTDESASEGEDLPGVIPSAASARGDSRLTQQRAVTGVRMQEQTPVTDDSSDSNNRRSARWRKQTEFYSQIKWLKTRQKYDHVDDPAITPPPEPNAVVPKPKTVRSPARENPQPEAAAVPEVPGPKQAGAGVDEQLEDTEARVLVVSGLLDPNSASEDRTVPDSQEPSSSLSRRTVADSQAPSSSLPIPPGLETINTTSGDAGEGATDQTSQISPKTISGDVAGHELLEEARSPEDITEPGIPELTESGNPDDVPNTEVNADADNGSDQEEAEGDISADLSVELGDPSHYEIGSPREVSEVIAEPDSDFAEIPDSEPSSPVAKTTRRPTSPAFKLVEDVETSPSVLRVRPSHRDPLPEGATRLSTTAPEQQPTGPSPEKTPSSSAPKPQRAPHPRISGPRKPSAPASTANPQTPRKQRTSTTTSRPSSGRSAGRLTPSTKRRTLTSLVPDASDESDDDDELSILSSSVARTPTSTASLRARFTRAASHFAFLSGPPPSSAFSTPRRTHRHAHGLLQASSTTTTPRSRTAANAVHSSPLARGVLLGTPSAGRSGRRTGDGDENANGAASPVGSVVSTPGGGTSARRRCGVDGFVCGRDFCFTCSA</sequence>